<dbReference type="Gene3D" id="3.90.820.10">
    <property type="entry name" value="Structural Genomics, Unknown Function 30-nov-00 1gh9 Mol_id"/>
    <property type="match status" value="1"/>
</dbReference>
<dbReference type="Proteomes" id="UP000027725">
    <property type="component" value="Unassembled WGS sequence"/>
</dbReference>
<keyword evidence="3" id="KW-1185">Reference proteome</keyword>
<protein>
    <submittedName>
        <fullName evidence="2">Antibiotic synthesis protein MbtH</fullName>
    </submittedName>
</protein>
<feature type="domain" description="MbtH-like" evidence="1">
    <location>
        <begin position="15"/>
        <end position="52"/>
    </location>
</feature>
<name>A0A074T9F6_9RHOB</name>
<dbReference type="STRING" id="1185766.SAMN05216224_11517"/>
<evidence type="ECO:0000259" key="1">
    <source>
        <dbReference type="Pfam" id="PF03621"/>
    </source>
</evidence>
<sequence length="71" mass="8254">MMSPLSPRSFGQPLWHILRNHEGRFALARHHHPVPRGWQSVSAAMPHEAALEDLRLRWSDMRPLSLQEVQP</sequence>
<dbReference type="Pfam" id="PF03621">
    <property type="entry name" value="MbtH"/>
    <property type="match status" value="1"/>
</dbReference>
<comment type="caution">
    <text evidence="2">The sequence shown here is derived from an EMBL/GenBank/DDBJ whole genome shotgun (WGS) entry which is preliminary data.</text>
</comment>
<evidence type="ECO:0000313" key="2">
    <source>
        <dbReference type="EMBL" id="KEP68309.1"/>
    </source>
</evidence>
<reference evidence="2 3" key="1">
    <citation type="submission" date="2014-03" db="EMBL/GenBank/DDBJ databases">
        <title>The draft genome sequence of Thioclava dalianensis DLFJ1-1.</title>
        <authorList>
            <person name="Lai Q."/>
            <person name="Shao Z."/>
        </authorList>
    </citation>
    <scope>NUCLEOTIDE SEQUENCE [LARGE SCALE GENOMIC DNA]</scope>
    <source>
        <strain evidence="2 3">DLFJ1-1</strain>
    </source>
</reference>
<dbReference type="SUPFAM" id="SSF160582">
    <property type="entry name" value="MbtH-like"/>
    <property type="match status" value="1"/>
</dbReference>
<dbReference type="EMBL" id="JHEH01000037">
    <property type="protein sequence ID" value="KEP68309.1"/>
    <property type="molecule type" value="Genomic_DNA"/>
</dbReference>
<accession>A0A074T9F6</accession>
<gene>
    <name evidence="2" type="ORF">DL1_12495</name>
</gene>
<evidence type="ECO:0000313" key="3">
    <source>
        <dbReference type="Proteomes" id="UP000027725"/>
    </source>
</evidence>
<dbReference type="OrthoDB" id="7584480at2"/>
<dbReference type="eggNOG" id="COG3251">
    <property type="taxonomic scope" value="Bacteria"/>
</dbReference>
<proteinExistence type="predicted"/>
<organism evidence="2 3">
    <name type="scientific">Thioclava dalianensis</name>
    <dbReference type="NCBI Taxonomy" id="1185766"/>
    <lineage>
        <taxon>Bacteria</taxon>
        <taxon>Pseudomonadati</taxon>
        <taxon>Pseudomonadota</taxon>
        <taxon>Alphaproteobacteria</taxon>
        <taxon>Rhodobacterales</taxon>
        <taxon>Paracoccaceae</taxon>
        <taxon>Thioclava</taxon>
    </lineage>
</organism>
<dbReference type="RefSeq" id="WP_038068858.1">
    <property type="nucleotide sequence ID" value="NZ_JHEH01000037.1"/>
</dbReference>
<dbReference type="InterPro" id="IPR005153">
    <property type="entry name" value="MbtH-like_dom"/>
</dbReference>
<dbReference type="AlphaFoldDB" id="A0A074T9F6"/>
<dbReference type="InterPro" id="IPR038020">
    <property type="entry name" value="MbtH-like_sf"/>
</dbReference>